<sequence>MALIDLSEKFREIRSSVDGVNFTDVKLTEEFKKEYELYLSENRANGYSKVEFADFSTKITTSTGKAIFITNFWFYIAAELSNYLDGLSQQKNIFKDIYKDTDLQQAAVALRDGVSEQEKSKIENYFSSKGYTNDDLECFLSFVSDYKSWGGGKTIDRNDYYVSPLLQAGNLLAETQSAVAEIAKQMSEYPALKDSFTPIFVNKPRSLHIDTHGKEILKSETIRSFVKEVFQYLYRENLSDPLSSCLVEVETDLGKKYLELVRGDQKIYRLFLVSDTRLEDSELTSGSNIRYFNEPFNNGSQLLYLTNQWADNNGDSKNSRDLGAFSSIFNAIYQDLKIVKKDGFYVLTSTTNNVGQGEYLSKPFLLLAGISGTGKTRFVREQAKTSGQFAETYCLTSVRPDWHEPSDLLGYISRLAKDGKAEYITTDVLQFIAKAWRAIADNGLNIKPEENEDQGKRLVVAGERDELDKVLPYWLCLDEMNLAPVEQYFADYLSVLETREWSWTDDSFTYSCDALLKPATIKEVADKEKLREALGFEGSQYDELWADICQYGLSIPFNLLVAGTVNMDETTHGFSRKVIDRALSFDFGAFFPNDYHDFFTPTSCNKRLSYPIWSNASKADLDNTFDADGTKTVAFLSAVNAVLKNTPLELAFRALNELLLAVASSQPQDDLTLKAVWDDFMMCKVLPRIEGDTDKLTTSDGKALLVELNTVLADQFAPIWLASDADEANQRPDLYREKIVADGATEEEKVLRIPCRSKAKLQWMSERLASATFTSFWP</sequence>
<dbReference type="Proteomes" id="UP000003544">
    <property type="component" value="Unassembled WGS sequence"/>
</dbReference>
<dbReference type="EMBL" id="AFIG01000003">
    <property type="protein sequence ID" value="EGL53540.1"/>
    <property type="molecule type" value="Genomic_DNA"/>
</dbReference>
<proteinExistence type="predicted"/>
<dbReference type="InterPro" id="IPR027417">
    <property type="entry name" value="P-loop_NTPase"/>
</dbReference>
<keyword evidence="1" id="KW-0378">Hydrolase</keyword>
<dbReference type="GO" id="GO:0004519">
    <property type="term" value="F:endonuclease activity"/>
    <property type="evidence" value="ECO:0007669"/>
    <property type="project" value="UniProtKB-KW"/>
</dbReference>
<accession>F5T215</accession>
<evidence type="ECO:0000313" key="2">
    <source>
        <dbReference type="Proteomes" id="UP000003544"/>
    </source>
</evidence>
<dbReference type="AlphaFoldDB" id="F5T215"/>
<dbReference type="Gene3D" id="3.40.50.300">
    <property type="entry name" value="P-loop containing nucleotide triphosphate hydrolases"/>
    <property type="match status" value="1"/>
</dbReference>
<keyword evidence="1" id="KW-0255">Endonuclease</keyword>
<keyword evidence="1" id="KW-0540">Nuclease</keyword>
<evidence type="ECO:0000313" key="1">
    <source>
        <dbReference type="EMBL" id="EGL53540.1"/>
    </source>
</evidence>
<dbReference type="STRING" id="1026882.MAMP_01254"/>
<keyword evidence="2" id="KW-1185">Reference proteome</keyword>
<dbReference type="eggNOG" id="COG1401">
    <property type="taxonomic scope" value="Bacteria"/>
</dbReference>
<comment type="caution">
    <text evidence="1">The sequence shown here is derived from an EMBL/GenBank/DDBJ whole genome shotgun (WGS) entry which is preliminary data.</text>
</comment>
<organism evidence="1 2">
    <name type="scientific">Methylophaga aminisulfidivorans MP</name>
    <dbReference type="NCBI Taxonomy" id="1026882"/>
    <lineage>
        <taxon>Bacteria</taxon>
        <taxon>Pseudomonadati</taxon>
        <taxon>Pseudomonadota</taxon>
        <taxon>Gammaproteobacteria</taxon>
        <taxon>Thiotrichales</taxon>
        <taxon>Piscirickettsiaceae</taxon>
        <taxon>Methylophaga</taxon>
    </lineage>
</organism>
<dbReference type="OrthoDB" id="9781481at2"/>
<dbReference type="SUPFAM" id="SSF52540">
    <property type="entry name" value="P-loop containing nucleoside triphosphate hydrolases"/>
    <property type="match status" value="1"/>
</dbReference>
<gene>
    <name evidence="1" type="ORF">MAMP_01254</name>
</gene>
<protein>
    <submittedName>
        <fullName evidence="1">GTPase subunit of restriction endonuclease</fullName>
    </submittedName>
</protein>
<name>F5T215_9GAMM</name>
<dbReference type="RefSeq" id="WP_007146790.1">
    <property type="nucleotide sequence ID" value="NZ_AFIG01000003.1"/>
</dbReference>
<reference evidence="1 2" key="1">
    <citation type="journal article" date="2011" name="J. Bacteriol.">
        <title>Draft genome sequence of Methylophaga aminisulfidivorans MP T.</title>
        <authorList>
            <person name="Han G.H."/>
            <person name="Kim W."/>
            <person name="Chun J."/>
            <person name="Kim S.W."/>
        </authorList>
    </citation>
    <scope>NUCLEOTIDE SEQUENCE [LARGE SCALE GENOMIC DNA]</scope>
    <source>
        <strain evidence="2">MP(T)</strain>
    </source>
</reference>